<gene>
    <name evidence="14" type="ORF">KZY68_03025</name>
</gene>
<keyword evidence="2" id="KW-0444">Lipid biosynthesis</keyword>
<evidence type="ECO:0000256" key="8">
    <source>
        <dbReference type="PIRSR" id="PIRSR000114-2"/>
    </source>
</evidence>
<dbReference type="EC" id="1.1.1.94" evidence="11"/>
<comment type="caution">
    <text evidence="14">The sequence shown here is derived from an EMBL/GenBank/DDBJ whole genome shotgun (WGS) entry which is preliminary data.</text>
</comment>
<dbReference type="InterPro" id="IPR013328">
    <property type="entry name" value="6PGD_dom2"/>
</dbReference>
<dbReference type="GO" id="GO:0005975">
    <property type="term" value="P:carbohydrate metabolic process"/>
    <property type="evidence" value="ECO:0007669"/>
    <property type="project" value="InterPro"/>
</dbReference>
<name>A0AAW4NNJ6_9BACT</name>
<dbReference type="Pfam" id="PF07479">
    <property type="entry name" value="NAD_Gly3P_dh_C"/>
    <property type="match status" value="1"/>
</dbReference>
<evidence type="ECO:0000256" key="9">
    <source>
        <dbReference type="PIRSR" id="PIRSR000114-3"/>
    </source>
</evidence>
<proteinExistence type="inferred from homology"/>
<dbReference type="GO" id="GO:0046168">
    <property type="term" value="P:glycerol-3-phosphate catabolic process"/>
    <property type="evidence" value="ECO:0007669"/>
    <property type="project" value="InterPro"/>
</dbReference>
<dbReference type="SUPFAM" id="SSF51735">
    <property type="entry name" value="NAD(P)-binding Rossmann-fold domains"/>
    <property type="match status" value="1"/>
</dbReference>
<evidence type="ECO:0000256" key="5">
    <source>
        <dbReference type="ARBA" id="ARBA00023209"/>
    </source>
</evidence>
<dbReference type="Gene3D" id="1.10.1040.10">
    <property type="entry name" value="N-(1-d-carboxylethyl)-l-norvaline Dehydrogenase, domain 2"/>
    <property type="match status" value="1"/>
</dbReference>
<dbReference type="AlphaFoldDB" id="A0AAW4NNJ6"/>
<dbReference type="PANTHER" id="PTHR11728">
    <property type="entry name" value="GLYCEROL-3-PHOSPHATE DEHYDROGENASE"/>
    <property type="match status" value="1"/>
</dbReference>
<dbReference type="InterPro" id="IPR036291">
    <property type="entry name" value="NAD(P)-bd_dom_sf"/>
</dbReference>
<comment type="similarity">
    <text evidence="1 10">Belongs to the NAD-dependent glycerol-3-phosphate dehydrogenase family.</text>
</comment>
<evidence type="ECO:0000259" key="12">
    <source>
        <dbReference type="Pfam" id="PF01210"/>
    </source>
</evidence>
<comment type="catalytic activity">
    <reaction evidence="11">
        <text>sn-glycerol 3-phosphate + NADP(+) = dihydroxyacetone phosphate + NADPH + H(+)</text>
        <dbReference type="Rhea" id="RHEA:11096"/>
        <dbReference type="ChEBI" id="CHEBI:15378"/>
        <dbReference type="ChEBI" id="CHEBI:57597"/>
        <dbReference type="ChEBI" id="CHEBI:57642"/>
        <dbReference type="ChEBI" id="CHEBI:57783"/>
        <dbReference type="ChEBI" id="CHEBI:58349"/>
        <dbReference type="EC" id="1.1.1.94"/>
    </reaction>
</comment>
<dbReference type="PRINTS" id="PR00077">
    <property type="entry name" value="GPDHDRGNASE"/>
</dbReference>
<evidence type="ECO:0000256" key="2">
    <source>
        <dbReference type="ARBA" id="ARBA00022516"/>
    </source>
</evidence>
<keyword evidence="5" id="KW-0594">Phospholipid biosynthesis</keyword>
<keyword evidence="4" id="KW-0443">Lipid metabolism</keyword>
<dbReference type="Gene3D" id="3.40.50.720">
    <property type="entry name" value="NAD(P)-binding Rossmann-like Domain"/>
    <property type="match status" value="1"/>
</dbReference>
<feature type="binding site" evidence="9">
    <location>
        <position position="258"/>
    </location>
    <ligand>
        <name>NAD(+)</name>
        <dbReference type="ChEBI" id="CHEBI:57540"/>
    </ligand>
</feature>
<feature type="binding site" evidence="8">
    <location>
        <begin position="258"/>
        <end position="259"/>
    </location>
    <ligand>
        <name>substrate</name>
    </ligand>
</feature>
<dbReference type="EMBL" id="JAHXRF010000003">
    <property type="protein sequence ID" value="MBW4865010.1"/>
    <property type="molecule type" value="Genomic_DNA"/>
</dbReference>
<keyword evidence="3 10" id="KW-0560">Oxidoreductase</keyword>
<dbReference type="InterPro" id="IPR006109">
    <property type="entry name" value="G3P_DH_NAD-dep_C"/>
</dbReference>
<evidence type="ECO:0000313" key="15">
    <source>
        <dbReference type="Proteomes" id="UP001196873"/>
    </source>
</evidence>
<dbReference type="InterPro" id="IPR011128">
    <property type="entry name" value="G3P_DH_NAD-dep_N"/>
</dbReference>
<keyword evidence="6" id="KW-1208">Phospholipid metabolism</keyword>
<evidence type="ECO:0000259" key="13">
    <source>
        <dbReference type="Pfam" id="PF07479"/>
    </source>
</evidence>
<dbReference type="GO" id="GO:0005829">
    <property type="term" value="C:cytosol"/>
    <property type="evidence" value="ECO:0007669"/>
    <property type="project" value="TreeGrafter"/>
</dbReference>
<dbReference type="GO" id="GO:0051287">
    <property type="term" value="F:NAD binding"/>
    <property type="evidence" value="ECO:0007669"/>
    <property type="project" value="InterPro"/>
</dbReference>
<evidence type="ECO:0000313" key="14">
    <source>
        <dbReference type="EMBL" id="MBW4865010.1"/>
    </source>
</evidence>
<dbReference type="Proteomes" id="UP001196873">
    <property type="component" value="Unassembled WGS sequence"/>
</dbReference>
<dbReference type="NCBIfam" id="NF000940">
    <property type="entry name" value="PRK00094.1-2"/>
    <property type="match status" value="1"/>
</dbReference>
<dbReference type="GO" id="GO:0047952">
    <property type="term" value="F:glycerol-3-phosphate dehydrogenase [NAD(P)+] activity"/>
    <property type="evidence" value="ECO:0007669"/>
    <property type="project" value="UniProtKB-EC"/>
</dbReference>
<sequence>MFKCGNIAIIGGGSWATAIAKLVVKHENHIGWYMRRDDRIAEFKRLGHNPAYLQAASFEVSKINFSSDLNQIVNEYDTLVFVTPSPYLKNHLQKLSVPLSNKFIISAIKGIVPDENLVVSEYFHQVLGVPYENIACVSGPSHAEEVALERLSYLTIGCADVEKAQAFSNIISSEFINTKTSLDIVGIEYAGVLKNVYAIAAGICHGLKYGDNFQAVFLSNAIQEMNRFLTAVYPAQRNICDSVYLGDLLVTGYSNFSRNRTFGTMIGKGYSVKSAQIEMEMVAEGYFGSKCMMEINKQFGVDMPILDGVYHILYEHGSPQRVVQSIIENFR</sequence>
<organism evidence="14 15">
    <name type="scientific">Segatella salivae</name>
    <dbReference type="NCBI Taxonomy" id="228604"/>
    <lineage>
        <taxon>Bacteria</taxon>
        <taxon>Pseudomonadati</taxon>
        <taxon>Bacteroidota</taxon>
        <taxon>Bacteroidia</taxon>
        <taxon>Bacteroidales</taxon>
        <taxon>Prevotellaceae</taxon>
        <taxon>Segatella</taxon>
    </lineage>
</organism>
<dbReference type="NCBIfam" id="NF000942">
    <property type="entry name" value="PRK00094.1-4"/>
    <property type="match status" value="1"/>
</dbReference>
<dbReference type="InterPro" id="IPR008927">
    <property type="entry name" value="6-PGluconate_DH-like_C_sf"/>
</dbReference>
<dbReference type="Pfam" id="PF01210">
    <property type="entry name" value="NAD_Gly3P_dh_N"/>
    <property type="match status" value="1"/>
</dbReference>
<accession>A0AAW4NNJ6</accession>
<keyword evidence="9 10" id="KW-0520">NAD</keyword>
<dbReference type="GO" id="GO:0008654">
    <property type="term" value="P:phospholipid biosynthetic process"/>
    <property type="evidence" value="ECO:0007669"/>
    <property type="project" value="UniProtKB-KW"/>
</dbReference>
<dbReference type="SUPFAM" id="SSF48179">
    <property type="entry name" value="6-phosphogluconate dehydrogenase C-terminal domain-like"/>
    <property type="match status" value="1"/>
</dbReference>
<reference evidence="14" key="1">
    <citation type="submission" date="2021-07" db="EMBL/GenBank/DDBJ databases">
        <title>Genomic diversity and antimicrobial resistance of Prevotella spp. isolated from chronic lung disease airways.</title>
        <authorList>
            <person name="Webb K.A."/>
            <person name="Olagoke O.S."/>
            <person name="Baird T."/>
            <person name="Neill J."/>
            <person name="Pham A."/>
            <person name="Wells T.J."/>
            <person name="Ramsay K.A."/>
            <person name="Bell S.C."/>
            <person name="Sarovich D.S."/>
            <person name="Price E.P."/>
        </authorList>
    </citation>
    <scope>NUCLEOTIDE SEQUENCE</scope>
    <source>
        <strain evidence="14">SCHI0047.S.3</strain>
    </source>
</reference>
<dbReference type="PIRSF" id="PIRSF000114">
    <property type="entry name" value="Glycerol-3-P_dh"/>
    <property type="match status" value="1"/>
</dbReference>
<evidence type="ECO:0000256" key="3">
    <source>
        <dbReference type="ARBA" id="ARBA00023002"/>
    </source>
</evidence>
<protein>
    <recommendedName>
        <fullName evidence="11">Glycerol-3-phosphate dehydrogenase</fullName>
        <ecNumber evidence="11">1.1.1.94</ecNumber>
    </recommendedName>
</protein>
<dbReference type="PANTHER" id="PTHR11728:SF1">
    <property type="entry name" value="GLYCEROL-3-PHOSPHATE DEHYDROGENASE [NAD(+)] 2, CHLOROPLASTIC"/>
    <property type="match status" value="1"/>
</dbReference>
<feature type="active site" description="Proton acceptor" evidence="7">
    <location>
        <position position="194"/>
    </location>
</feature>
<evidence type="ECO:0000256" key="4">
    <source>
        <dbReference type="ARBA" id="ARBA00023098"/>
    </source>
</evidence>
<dbReference type="RefSeq" id="WP_007135481.1">
    <property type="nucleotide sequence ID" value="NZ_CABKPN010000001.1"/>
</dbReference>
<evidence type="ECO:0000256" key="6">
    <source>
        <dbReference type="ARBA" id="ARBA00023264"/>
    </source>
</evidence>
<evidence type="ECO:0000256" key="10">
    <source>
        <dbReference type="RuleBase" id="RU000437"/>
    </source>
</evidence>
<feature type="binding site" evidence="9">
    <location>
        <position position="143"/>
    </location>
    <ligand>
        <name>NAD(+)</name>
        <dbReference type="ChEBI" id="CHEBI:57540"/>
    </ligand>
</feature>
<evidence type="ECO:0000256" key="1">
    <source>
        <dbReference type="ARBA" id="ARBA00011009"/>
    </source>
</evidence>
<feature type="domain" description="Glycerol-3-phosphate dehydrogenase NAD-dependent N-terminal" evidence="12">
    <location>
        <begin position="6"/>
        <end position="162"/>
    </location>
</feature>
<evidence type="ECO:0000256" key="7">
    <source>
        <dbReference type="PIRSR" id="PIRSR000114-1"/>
    </source>
</evidence>
<evidence type="ECO:0000256" key="11">
    <source>
        <dbReference type="RuleBase" id="RU000439"/>
    </source>
</evidence>
<feature type="binding site" evidence="8">
    <location>
        <position position="109"/>
    </location>
    <ligand>
        <name>substrate</name>
    </ligand>
</feature>
<dbReference type="InterPro" id="IPR006168">
    <property type="entry name" value="G3P_DH_NAD-dep"/>
</dbReference>
<feature type="domain" description="Glycerol-3-phosphate dehydrogenase NAD-dependent C-terminal" evidence="13">
    <location>
        <begin position="183"/>
        <end position="323"/>
    </location>
</feature>
<dbReference type="PROSITE" id="PS00957">
    <property type="entry name" value="NAD_G3PDH"/>
    <property type="match status" value="1"/>
</dbReference>